<dbReference type="SUPFAM" id="SSF47090">
    <property type="entry name" value="PGBD-like"/>
    <property type="match status" value="1"/>
</dbReference>
<reference evidence="3 4" key="1">
    <citation type="submission" date="2013-01" db="EMBL/GenBank/DDBJ databases">
        <title>The Genome Sequence of Clostridium colicanis 209318.</title>
        <authorList>
            <consortium name="The Broad Institute Genome Sequencing Platform"/>
            <person name="Earl A."/>
            <person name="Ward D."/>
            <person name="Feldgarden M."/>
            <person name="Gevers D."/>
            <person name="Courvalin P."/>
            <person name="Lambert T."/>
            <person name="Walker B."/>
            <person name="Young S.K."/>
            <person name="Zeng Q."/>
            <person name="Gargeya S."/>
            <person name="Fitzgerald M."/>
            <person name="Haas B."/>
            <person name="Abouelleil A."/>
            <person name="Alvarado L."/>
            <person name="Arachchi H.M."/>
            <person name="Berlin A.M."/>
            <person name="Chapman S.B."/>
            <person name="Dewar J."/>
            <person name="Goldberg J."/>
            <person name="Griggs A."/>
            <person name="Gujja S."/>
            <person name="Hansen M."/>
            <person name="Howarth C."/>
            <person name="Imamovic A."/>
            <person name="Larimer J."/>
            <person name="McCowan C."/>
            <person name="Murphy C."/>
            <person name="Neiman D."/>
            <person name="Pearson M."/>
            <person name="Priest M."/>
            <person name="Roberts A."/>
            <person name="Saif S."/>
            <person name="Shea T."/>
            <person name="Sisk P."/>
            <person name="Sykes S."/>
            <person name="Wortman J."/>
            <person name="Nusbaum C."/>
            <person name="Birren B."/>
        </authorList>
    </citation>
    <scope>NUCLEOTIDE SEQUENCE [LARGE SCALE GENOMIC DNA]</scope>
    <source>
        <strain evidence="3 4">209318</strain>
    </source>
</reference>
<feature type="chain" id="PRO_5004155287" description="Peptidoglycan binding-like domain-containing protein" evidence="1">
    <location>
        <begin position="28"/>
        <end position="193"/>
    </location>
</feature>
<dbReference type="PATRIC" id="fig|999411.4.peg.3210"/>
<dbReference type="eggNOG" id="COG3409">
    <property type="taxonomic scope" value="Bacteria"/>
</dbReference>
<dbReference type="Pfam" id="PF01471">
    <property type="entry name" value="PG_binding_1"/>
    <property type="match status" value="1"/>
</dbReference>
<gene>
    <name evidence="3" type="ORF">HMPREF1092_03297</name>
</gene>
<accession>N9W7A2</accession>
<keyword evidence="4" id="KW-1185">Reference proteome</keyword>
<evidence type="ECO:0000256" key="1">
    <source>
        <dbReference type="SAM" id="SignalP"/>
    </source>
</evidence>
<dbReference type="Gene3D" id="1.10.101.10">
    <property type="entry name" value="PGBD-like superfamily/PGBD"/>
    <property type="match status" value="1"/>
</dbReference>
<keyword evidence="1" id="KW-0732">Signal</keyword>
<dbReference type="AlphaFoldDB" id="N9W7A2"/>
<dbReference type="InterPro" id="IPR036365">
    <property type="entry name" value="PGBD-like_sf"/>
</dbReference>
<feature type="domain" description="Peptidoglycan binding-like" evidence="2">
    <location>
        <begin position="134"/>
        <end position="190"/>
    </location>
</feature>
<evidence type="ECO:0000313" key="3">
    <source>
        <dbReference type="EMBL" id="ENY98739.1"/>
    </source>
</evidence>
<name>N9W7A2_9CLOT</name>
<feature type="signal peptide" evidence="1">
    <location>
        <begin position="1"/>
        <end position="27"/>
    </location>
</feature>
<dbReference type="InterPro" id="IPR002477">
    <property type="entry name" value="Peptidoglycan-bd-like"/>
</dbReference>
<dbReference type="Proteomes" id="UP000013097">
    <property type="component" value="Unassembled WGS sequence"/>
</dbReference>
<evidence type="ECO:0000259" key="2">
    <source>
        <dbReference type="Pfam" id="PF01471"/>
    </source>
</evidence>
<comment type="caution">
    <text evidence="3">The sequence shown here is derived from an EMBL/GenBank/DDBJ whole genome shotgun (WGS) entry which is preliminary data.</text>
</comment>
<protein>
    <recommendedName>
        <fullName evidence="2">Peptidoglycan binding-like domain-containing protein</fullName>
    </recommendedName>
</protein>
<dbReference type="RefSeq" id="WP_002599737.1">
    <property type="nucleotide sequence ID" value="NZ_KB850960.1"/>
</dbReference>
<proteinExistence type="predicted"/>
<organism evidence="3 4">
    <name type="scientific">Clostridium thermobutyricum</name>
    <dbReference type="NCBI Taxonomy" id="29372"/>
    <lineage>
        <taxon>Bacteria</taxon>
        <taxon>Bacillati</taxon>
        <taxon>Bacillota</taxon>
        <taxon>Clostridia</taxon>
        <taxon>Eubacteriales</taxon>
        <taxon>Clostridiaceae</taxon>
        <taxon>Clostridium</taxon>
    </lineage>
</organism>
<dbReference type="HOGENOM" id="CLU_1406578_0_0_9"/>
<sequence>MRKKAIIGVLTLMLSTSVLLPSLTSFAAENPTAIVQTEGNEILQKSIEFNEDNSINSSKETLNQDLKNIEPRGFNFSKIAVKIKQWKPGLTNLVKKWTRASTADWIADTIKVAWDKLRAITVDREYVGPGYNTTGDPVKTVQSALNNRGYSAGTADGIYGPNTKNAIIRFQKSRGLAADGIVGPATWRQLMEQ</sequence>
<dbReference type="InterPro" id="IPR036366">
    <property type="entry name" value="PGBDSf"/>
</dbReference>
<dbReference type="EMBL" id="AGYT01000026">
    <property type="protein sequence ID" value="ENY98739.1"/>
    <property type="molecule type" value="Genomic_DNA"/>
</dbReference>
<evidence type="ECO:0000313" key="4">
    <source>
        <dbReference type="Proteomes" id="UP000013097"/>
    </source>
</evidence>